<dbReference type="Proteomes" id="UP000235653">
    <property type="component" value="Unassembled WGS sequence"/>
</dbReference>
<dbReference type="AlphaFoldDB" id="A0A2P5P981"/>
<evidence type="ECO:0000313" key="4">
    <source>
        <dbReference type="Proteomes" id="UP000235653"/>
    </source>
</evidence>
<proteinExistence type="predicted"/>
<keyword evidence="1" id="KW-0378">Hydrolase</keyword>
<accession>A0A2P5P981</accession>
<gene>
    <name evidence="3" type="ORF">JP09_002930</name>
</gene>
<dbReference type="InterPro" id="IPR052723">
    <property type="entry name" value="Acyl-CoA_thioesterase_PaaI"/>
</dbReference>
<dbReference type="NCBIfam" id="TIGR00369">
    <property type="entry name" value="unchar_dom_1"/>
    <property type="match status" value="1"/>
</dbReference>
<comment type="caution">
    <text evidence="3">The sequence shown here is derived from an EMBL/GenBank/DDBJ whole genome shotgun (WGS) entry which is preliminary data.</text>
</comment>
<dbReference type="SUPFAM" id="SSF54637">
    <property type="entry name" value="Thioesterase/thiol ester dehydrase-isomerase"/>
    <property type="match status" value="1"/>
</dbReference>
<dbReference type="InterPro" id="IPR029069">
    <property type="entry name" value="HotDog_dom_sf"/>
</dbReference>
<dbReference type="InterPro" id="IPR006683">
    <property type="entry name" value="Thioestr_dom"/>
</dbReference>
<dbReference type="Gene3D" id="3.10.129.10">
    <property type="entry name" value="Hotdog Thioesterase"/>
    <property type="match status" value="1"/>
</dbReference>
<dbReference type="EMBL" id="JQAN02000006">
    <property type="protein sequence ID" value="PPD58840.1"/>
    <property type="molecule type" value="Genomic_DNA"/>
</dbReference>
<dbReference type="InterPro" id="IPR003736">
    <property type="entry name" value="PAAI_dom"/>
</dbReference>
<dbReference type="RefSeq" id="WP_102330324.1">
    <property type="nucleotide sequence ID" value="NZ_CP058566.2"/>
</dbReference>
<dbReference type="PANTHER" id="PTHR42856:SF1">
    <property type="entry name" value="ACYL-COENZYME A THIOESTERASE PAAI"/>
    <property type="match status" value="1"/>
</dbReference>
<protein>
    <submittedName>
        <fullName evidence="3">PaaI family thioesterase</fullName>
    </submittedName>
</protein>
<reference evidence="3 4" key="1">
    <citation type="journal article" date="2017" name="ISME J.">
        <title>Grape pomace compost harbors organohalide-respiring Dehalogenimonas species with novel reductive dehalogenase genes.</title>
        <authorList>
            <person name="Yang Y."/>
            <person name="Higgins S.A."/>
            <person name="Yan J."/>
            <person name="Simsir B."/>
            <person name="Chourey K."/>
            <person name="Iyer R."/>
            <person name="Hettich R.L."/>
            <person name="Baldwin B."/>
            <person name="Ogles D.M."/>
            <person name="Loffler F.E."/>
        </authorList>
    </citation>
    <scope>NUCLEOTIDE SEQUENCE [LARGE SCALE GENOMIC DNA]</scope>
    <source>
        <strain evidence="3 4">GP</strain>
    </source>
</reference>
<evidence type="ECO:0000313" key="3">
    <source>
        <dbReference type="EMBL" id="PPD58840.1"/>
    </source>
</evidence>
<dbReference type="GO" id="GO:0016289">
    <property type="term" value="F:acyl-CoA hydrolase activity"/>
    <property type="evidence" value="ECO:0007669"/>
    <property type="project" value="TreeGrafter"/>
</dbReference>
<dbReference type="CDD" id="cd03443">
    <property type="entry name" value="PaaI_thioesterase"/>
    <property type="match status" value="1"/>
</dbReference>
<evidence type="ECO:0000259" key="2">
    <source>
        <dbReference type="Pfam" id="PF03061"/>
    </source>
</evidence>
<sequence length="137" mass="15038">MSRENIERMREASCSEPAWQTLGIELREISDGFSKVSFKVRPEFLNFVGTLHGGIIVTLADSAFGYALNSLHFPTIASQFNIHFLNPAVVGDELAAECRVIKAGKRTMMAEISVQNQDGKLIAKATGTGIPLDREQL</sequence>
<organism evidence="3 4">
    <name type="scientific">Dehalogenimonas etheniformans</name>
    <dbReference type="NCBI Taxonomy" id="1536648"/>
    <lineage>
        <taxon>Bacteria</taxon>
        <taxon>Bacillati</taxon>
        <taxon>Chloroflexota</taxon>
        <taxon>Dehalococcoidia</taxon>
        <taxon>Dehalococcoidales</taxon>
        <taxon>Dehalococcoidaceae</taxon>
        <taxon>Dehalogenimonas</taxon>
    </lineage>
</organism>
<feature type="domain" description="Thioesterase" evidence="2">
    <location>
        <begin position="49"/>
        <end position="122"/>
    </location>
</feature>
<evidence type="ECO:0000256" key="1">
    <source>
        <dbReference type="ARBA" id="ARBA00022801"/>
    </source>
</evidence>
<dbReference type="OrthoDB" id="3477511at2"/>
<dbReference type="PANTHER" id="PTHR42856">
    <property type="entry name" value="ACYL-COENZYME A THIOESTERASE PAAI"/>
    <property type="match status" value="1"/>
</dbReference>
<keyword evidence="4" id="KW-1185">Reference proteome</keyword>
<dbReference type="Pfam" id="PF03061">
    <property type="entry name" value="4HBT"/>
    <property type="match status" value="1"/>
</dbReference>
<name>A0A2P5P981_9CHLR</name>